<name>A0A8T2H5F7_ARASU</name>
<evidence type="ECO:0000256" key="1">
    <source>
        <dbReference type="SAM" id="MobiDB-lite"/>
    </source>
</evidence>
<dbReference type="AlphaFoldDB" id="A0A8T2H5F7"/>
<sequence length="124" mass="14476">MELALMDKTREARRSTTTMAASNGVTKRRQSEIRNHLCEFIFLPDPNNGINNQTIDLMPLQHLISTQSFLSTNTEMLFAFRNIFSPSRKRIRTIRLLIPAIFTSFPHYLPLSNHQECIIPRRKF</sequence>
<evidence type="ECO:0000313" key="3">
    <source>
        <dbReference type="Proteomes" id="UP000694251"/>
    </source>
</evidence>
<accession>A0A8T2H5F7</accession>
<feature type="region of interest" description="Disordered" evidence="1">
    <location>
        <begin position="1"/>
        <end position="26"/>
    </location>
</feature>
<gene>
    <name evidence="2" type="ORF">ISN44_As01g014690</name>
</gene>
<feature type="compositionally biased region" description="Basic and acidic residues" evidence="1">
    <location>
        <begin position="1"/>
        <end position="14"/>
    </location>
</feature>
<comment type="caution">
    <text evidence="2">The sequence shown here is derived from an EMBL/GenBank/DDBJ whole genome shotgun (WGS) entry which is preliminary data.</text>
</comment>
<reference evidence="2 3" key="1">
    <citation type="submission" date="2020-12" db="EMBL/GenBank/DDBJ databases">
        <title>Concerted genomic and epigenomic changes stabilize Arabidopsis allopolyploids.</title>
        <authorList>
            <person name="Chen Z."/>
        </authorList>
    </citation>
    <scope>NUCLEOTIDE SEQUENCE [LARGE SCALE GENOMIC DNA]</scope>
    <source>
        <strain evidence="2">As9502</strain>
        <tissue evidence="2">Leaf</tissue>
    </source>
</reference>
<feature type="compositionally biased region" description="Polar residues" evidence="1">
    <location>
        <begin position="15"/>
        <end position="25"/>
    </location>
</feature>
<evidence type="ECO:0000313" key="2">
    <source>
        <dbReference type="EMBL" id="KAG7654272.1"/>
    </source>
</evidence>
<protein>
    <submittedName>
        <fullName evidence="2">Uncharacterized protein</fullName>
    </submittedName>
</protein>
<dbReference type="Proteomes" id="UP000694251">
    <property type="component" value="Chromosome 1"/>
</dbReference>
<dbReference type="EMBL" id="JAEFBJ010000001">
    <property type="protein sequence ID" value="KAG7654272.1"/>
    <property type="molecule type" value="Genomic_DNA"/>
</dbReference>
<organism evidence="2 3">
    <name type="scientific">Arabidopsis suecica</name>
    <name type="common">Swedish thale-cress</name>
    <name type="synonym">Cardaminopsis suecica</name>
    <dbReference type="NCBI Taxonomy" id="45249"/>
    <lineage>
        <taxon>Eukaryota</taxon>
        <taxon>Viridiplantae</taxon>
        <taxon>Streptophyta</taxon>
        <taxon>Embryophyta</taxon>
        <taxon>Tracheophyta</taxon>
        <taxon>Spermatophyta</taxon>
        <taxon>Magnoliopsida</taxon>
        <taxon>eudicotyledons</taxon>
        <taxon>Gunneridae</taxon>
        <taxon>Pentapetalae</taxon>
        <taxon>rosids</taxon>
        <taxon>malvids</taxon>
        <taxon>Brassicales</taxon>
        <taxon>Brassicaceae</taxon>
        <taxon>Camelineae</taxon>
        <taxon>Arabidopsis</taxon>
    </lineage>
</organism>
<proteinExistence type="predicted"/>
<keyword evidence="3" id="KW-1185">Reference proteome</keyword>